<name>A0A845LIL1_HELGE</name>
<sequence length="501" mass="54584">MTRTRLLLLSGTLSLAVAGTVTSGWGGAVVVAVLPLIALGAVLTWPIPSALPVYLVMVVFVETLKRMIFLFDPADSFIQYIPLALGQGVTLTLGLRGLAERIGAGVFDRIDKAFLFYLSTYVLGVLVNELNRPSFAIMVILYFLPPQLVFFAYRCVTEDVSLRRILRVMAGLGLFAGAYGAYQFFYGPSPIDLAWADYSRAFSIQASNVWRAYTFDEIMRPYSFFADHFSYGYFLVAAIISWFAVHWTKPSGSRLITGVFLVFSLALALTRTAWISLLLSLFVYVSLRCSGEPLRRKAAWLVIPLYAALTVLSGWAYDNFFEPEAFADGLSAQAFSLGTLSARKDAADLFIKAVPEHLVLGEGPSSGLYVLSAKLSGNLEEELENAQTDDGHNFLVHLLIAGGVPGLAAFLVFYFLCLQQALAQGQGRLWLPAVLIGLFLAGVTAGPTFFNAFFLAWCGFACHPPPKGADHEVRGTNAIDSTVYRQFPSDSVPGSAVEGAE</sequence>
<dbReference type="Pfam" id="PF04932">
    <property type="entry name" value="Wzy_C"/>
    <property type="match status" value="1"/>
</dbReference>
<evidence type="ECO:0000256" key="4">
    <source>
        <dbReference type="ARBA" id="ARBA00023136"/>
    </source>
</evidence>
<proteinExistence type="predicted"/>
<keyword evidence="4 5" id="KW-0472">Membrane</keyword>
<dbReference type="OrthoDB" id="9818223at2"/>
<dbReference type="RefSeq" id="WP_161262816.1">
    <property type="nucleotide sequence ID" value="NZ_JAFBDC010000014.1"/>
</dbReference>
<dbReference type="PANTHER" id="PTHR37422:SF13">
    <property type="entry name" value="LIPOPOLYSACCHARIDE BIOSYNTHESIS PROTEIN PA4999-RELATED"/>
    <property type="match status" value="1"/>
</dbReference>
<reference evidence="7 8" key="1">
    <citation type="submission" date="2020-01" db="EMBL/GenBank/DDBJ databases">
        <title>Whole genome sequence of Heliobacterium gestii DSM 11169.</title>
        <authorList>
            <person name="Kyndt J.A."/>
            <person name="Meyer T.E."/>
        </authorList>
    </citation>
    <scope>NUCLEOTIDE SEQUENCE [LARGE SCALE GENOMIC DNA]</scope>
    <source>
        <strain evidence="7 8">DSM 11169</strain>
    </source>
</reference>
<keyword evidence="2 5" id="KW-0812">Transmembrane</keyword>
<feature type="transmembrane region" description="Helical" evidence="5">
    <location>
        <begin position="133"/>
        <end position="153"/>
    </location>
</feature>
<dbReference type="AlphaFoldDB" id="A0A845LIL1"/>
<protein>
    <recommendedName>
        <fullName evidence="6">O-antigen ligase-related domain-containing protein</fullName>
    </recommendedName>
</protein>
<keyword evidence="8" id="KW-1185">Reference proteome</keyword>
<feature type="transmembrane region" description="Helical" evidence="5">
    <location>
        <begin position="110"/>
        <end position="127"/>
    </location>
</feature>
<accession>A0A845LIL1</accession>
<evidence type="ECO:0000259" key="6">
    <source>
        <dbReference type="Pfam" id="PF04932"/>
    </source>
</evidence>
<feature type="transmembrane region" description="Helical" evidence="5">
    <location>
        <begin position="228"/>
        <end position="245"/>
    </location>
</feature>
<dbReference type="Proteomes" id="UP000471031">
    <property type="component" value="Unassembled WGS sequence"/>
</dbReference>
<comment type="subcellular location">
    <subcellularLocation>
        <location evidence="1">Membrane</location>
        <topology evidence="1">Multi-pass membrane protein</topology>
    </subcellularLocation>
</comment>
<dbReference type="InterPro" id="IPR051533">
    <property type="entry name" value="WaaL-like"/>
</dbReference>
<feature type="transmembrane region" description="Helical" evidence="5">
    <location>
        <begin position="298"/>
        <end position="317"/>
    </location>
</feature>
<feature type="transmembrane region" description="Helical" evidence="5">
    <location>
        <begin position="274"/>
        <end position="291"/>
    </location>
</feature>
<organism evidence="7 8">
    <name type="scientific">Heliomicrobium gestii</name>
    <name type="common">Heliobacterium gestii</name>
    <dbReference type="NCBI Taxonomy" id="2699"/>
    <lineage>
        <taxon>Bacteria</taxon>
        <taxon>Bacillati</taxon>
        <taxon>Bacillota</taxon>
        <taxon>Clostridia</taxon>
        <taxon>Eubacteriales</taxon>
        <taxon>Heliobacteriaceae</taxon>
        <taxon>Heliomicrobium</taxon>
    </lineage>
</organism>
<dbReference type="EMBL" id="WXEX01000014">
    <property type="protein sequence ID" value="MZP44245.1"/>
    <property type="molecule type" value="Genomic_DNA"/>
</dbReference>
<keyword evidence="3 5" id="KW-1133">Transmembrane helix</keyword>
<feature type="transmembrane region" description="Helical" evidence="5">
    <location>
        <begin position="394"/>
        <end position="417"/>
    </location>
</feature>
<dbReference type="PANTHER" id="PTHR37422">
    <property type="entry name" value="TEICHURONIC ACID BIOSYNTHESIS PROTEIN TUAE"/>
    <property type="match status" value="1"/>
</dbReference>
<evidence type="ECO:0000256" key="2">
    <source>
        <dbReference type="ARBA" id="ARBA00022692"/>
    </source>
</evidence>
<dbReference type="GO" id="GO:0016020">
    <property type="term" value="C:membrane"/>
    <property type="evidence" value="ECO:0007669"/>
    <property type="project" value="UniProtKB-SubCell"/>
</dbReference>
<gene>
    <name evidence="7" type="ORF">GTO89_14520</name>
</gene>
<evidence type="ECO:0000256" key="1">
    <source>
        <dbReference type="ARBA" id="ARBA00004141"/>
    </source>
</evidence>
<comment type="caution">
    <text evidence="7">The sequence shown here is derived from an EMBL/GenBank/DDBJ whole genome shotgun (WGS) entry which is preliminary data.</text>
</comment>
<evidence type="ECO:0000256" key="5">
    <source>
        <dbReference type="SAM" id="Phobius"/>
    </source>
</evidence>
<evidence type="ECO:0000256" key="3">
    <source>
        <dbReference type="ARBA" id="ARBA00022989"/>
    </source>
</evidence>
<feature type="transmembrane region" description="Helical" evidence="5">
    <location>
        <begin position="429"/>
        <end position="457"/>
    </location>
</feature>
<evidence type="ECO:0000313" key="7">
    <source>
        <dbReference type="EMBL" id="MZP44245.1"/>
    </source>
</evidence>
<evidence type="ECO:0000313" key="8">
    <source>
        <dbReference type="Proteomes" id="UP000471031"/>
    </source>
</evidence>
<feature type="domain" description="O-antigen ligase-related" evidence="6">
    <location>
        <begin position="258"/>
        <end position="411"/>
    </location>
</feature>
<dbReference type="InterPro" id="IPR007016">
    <property type="entry name" value="O-antigen_ligase-rel_domated"/>
</dbReference>